<dbReference type="EMBL" id="JADILZ010000026">
    <property type="protein sequence ID" value="MBO8477794.1"/>
    <property type="molecule type" value="Genomic_DNA"/>
</dbReference>
<sequence length="189" mass="20929">MKKIIALAAALISCCLYLTAEAQPRAAGLRIGATGFDASYQHSIGNNFVEAEAGLAFGPITPGFKATALYNFVFARPAWTDRGSWGLYAGPGLSLGYVSDRLTYTMLISNEEGMTYRRRIHPVEYGFMMSVAAQIGLEYTFWFPLQLSVDIRPYFGFHVNGNAHYSSRVGFYNYGMMGFIPTVSARYSF</sequence>
<reference evidence="2" key="1">
    <citation type="submission" date="2020-10" db="EMBL/GenBank/DDBJ databases">
        <authorList>
            <person name="Gilroy R."/>
        </authorList>
    </citation>
    <scope>NUCLEOTIDE SEQUENCE</scope>
    <source>
        <strain evidence="2">2478</strain>
    </source>
</reference>
<protein>
    <recommendedName>
        <fullName evidence="4">Outer membrane protein beta-barrel domain-containing protein</fullName>
    </recommendedName>
</protein>
<evidence type="ECO:0008006" key="4">
    <source>
        <dbReference type="Google" id="ProtNLM"/>
    </source>
</evidence>
<evidence type="ECO:0000313" key="3">
    <source>
        <dbReference type="Proteomes" id="UP000823771"/>
    </source>
</evidence>
<name>A0A9D9IRM3_9BACT</name>
<keyword evidence="1" id="KW-0732">Signal</keyword>
<organism evidence="2 3">
    <name type="scientific">Candidatus Cryptobacteroides excrementipullorum</name>
    <dbReference type="NCBI Taxonomy" id="2840761"/>
    <lineage>
        <taxon>Bacteria</taxon>
        <taxon>Pseudomonadati</taxon>
        <taxon>Bacteroidota</taxon>
        <taxon>Bacteroidia</taxon>
        <taxon>Bacteroidales</taxon>
        <taxon>Candidatus Cryptobacteroides</taxon>
    </lineage>
</organism>
<gene>
    <name evidence="2" type="ORF">IAB80_02705</name>
</gene>
<accession>A0A9D9IRM3</accession>
<evidence type="ECO:0000313" key="2">
    <source>
        <dbReference type="EMBL" id="MBO8477794.1"/>
    </source>
</evidence>
<feature type="chain" id="PRO_5039117708" description="Outer membrane protein beta-barrel domain-containing protein" evidence="1">
    <location>
        <begin position="23"/>
        <end position="189"/>
    </location>
</feature>
<reference evidence="2" key="2">
    <citation type="journal article" date="2021" name="PeerJ">
        <title>Extensive microbial diversity within the chicken gut microbiome revealed by metagenomics and culture.</title>
        <authorList>
            <person name="Gilroy R."/>
            <person name="Ravi A."/>
            <person name="Getino M."/>
            <person name="Pursley I."/>
            <person name="Horton D.L."/>
            <person name="Alikhan N.F."/>
            <person name="Baker D."/>
            <person name="Gharbi K."/>
            <person name="Hall N."/>
            <person name="Watson M."/>
            <person name="Adriaenssens E.M."/>
            <person name="Foster-Nyarko E."/>
            <person name="Jarju S."/>
            <person name="Secka A."/>
            <person name="Antonio M."/>
            <person name="Oren A."/>
            <person name="Chaudhuri R.R."/>
            <person name="La Ragione R."/>
            <person name="Hildebrand F."/>
            <person name="Pallen M.J."/>
        </authorList>
    </citation>
    <scope>NUCLEOTIDE SEQUENCE</scope>
    <source>
        <strain evidence="2">2478</strain>
    </source>
</reference>
<proteinExistence type="predicted"/>
<comment type="caution">
    <text evidence="2">The sequence shown here is derived from an EMBL/GenBank/DDBJ whole genome shotgun (WGS) entry which is preliminary data.</text>
</comment>
<dbReference type="AlphaFoldDB" id="A0A9D9IRM3"/>
<dbReference type="Proteomes" id="UP000823771">
    <property type="component" value="Unassembled WGS sequence"/>
</dbReference>
<feature type="signal peptide" evidence="1">
    <location>
        <begin position="1"/>
        <end position="22"/>
    </location>
</feature>
<evidence type="ECO:0000256" key="1">
    <source>
        <dbReference type="SAM" id="SignalP"/>
    </source>
</evidence>